<name>I0W9G0_9FLAO</name>
<evidence type="ECO:0000256" key="1">
    <source>
        <dbReference type="SAM" id="Coils"/>
    </source>
</evidence>
<keyword evidence="3" id="KW-1185">Reference proteome</keyword>
<sequence length="74" mass="8461">MKKMLCLALAIPLFMACGEKKKETTNSVEELTETIQQQKNELSQKVDSVVDEMEKTKSEIDHSIKKIDSLLEDF</sequence>
<reference evidence="2 3" key="1">
    <citation type="journal article" date="2012" name="J. Bacteriol.">
        <title>Genome Sequence of the Halotolerant Bacterium Imtechella halotolerans K1T.</title>
        <authorList>
            <person name="Kumar S."/>
            <person name="Vikram S."/>
            <person name="Subramanian S."/>
            <person name="Raghava G.P."/>
            <person name="Pinnaka A.K."/>
        </authorList>
    </citation>
    <scope>NUCLEOTIDE SEQUENCE [LARGE SCALE GENOMIC DNA]</scope>
    <source>
        <strain evidence="2 3">K1</strain>
    </source>
</reference>
<proteinExistence type="predicted"/>
<dbReference type="Proteomes" id="UP000005938">
    <property type="component" value="Unassembled WGS sequence"/>
</dbReference>
<dbReference type="EMBL" id="AJJU01000023">
    <property type="protein sequence ID" value="EID73026.1"/>
    <property type="molecule type" value="Genomic_DNA"/>
</dbReference>
<protein>
    <recommendedName>
        <fullName evidence="4">Lipoprotein</fullName>
    </recommendedName>
</protein>
<evidence type="ECO:0008006" key="4">
    <source>
        <dbReference type="Google" id="ProtNLM"/>
    </source>
</evidence>
<accession>I0W9G0</accession>
<organism evidence="2 3">
    <name type="scientific">Imtechella halotolerans K1</name>
    <dbReference type="NCBI Taxonomy" id="946077"/>
    <lineage>
        <taxon>Bacteria</taxon>
        <taxon>Pseudomonadati</taxon>
        <taxon>Bacteroidota</taxon>
        <taxon>Flavobacteriia</taxon>
        <taxon>Flavobacteriales</taxon>
        <taxon>Flavobacteriaceae</taxon>
        <taxon>Imtechella</taxon>
    </lineage>
</organism>
<dbReference type="AlphaFoldDB" id="I0W9G0"/>
<evidence type="ECO:0000313" key="3">
    <source>
        <dbReference type="Proteomes" id="UP000005938"/>
    </source>
</evidence>
<dbReference type="STRING" id="946077.W5A_10784"/>
<feature type="coiled-coil region" evidence="1">
    <location>
        <begin position="21"/>
        <end position="73"/>
    </location>
</feature>
<dbReference type="RefSeq" id="WP_008240438.1">
    <property type="nucleotide sequence ID" value="NZ_AJJU01000023.1"/>
</dbReference>
<gene>
    <name evidence="2" type="ORF">W5A_10784</name>
</gene>
<dbReference type="PROSITE" id="PS51257">
    <property type="entry name" value="PROKAR_LIPOPROTEIN"/>
    <property type="match status" value="1"/>
</dbReference>
<evidence type="ECO:0000313" key="2">
    <source>
        <dbReference type="EMBL" id="EID73026.1"/>
    </source>
</evidence>
<comment type="caution">
    <text evidence="2">The sequence shown here is derived from an EMBL/GenBank/DDBJ whole genome shotgun (WGS) entry which is preliminary data.</text>
</comment>
<keyword evidence="1" id="KW-0175">Coiled coil</keyword>